<dbReference type="Proteomes" id="UP000236520">
    <property type="component" value="Unassembled WGS sequence"/>
</dbReference>
<dbReference type="InterPro" id="IPR020476">
    <property type="entry name" value="Nudix_hydrolase"/>
</dbReference>
<dbReference type="EMBL" id="JAALLH010000001">
    <property type="protein sequence ID" value="NIY67776.1"/>
    <property type="molecule type" value="Genomic_DNA"/>
</dbReference>
<evidence type="ECO:0000313" key="10">
    <source>
        <dbReference type="Proteomes" id="UP000536624"/>
    </source>
</evidence>
<keyword evidence="3 5" id="KW-0378">Hydrolase</keyword>
<evidence type="ECO:0000256" key="1">
    <source>
        <dbReference type="ARBA" id="ARBA00001946"/>
    </source>
</evidence>
<dbReference type="PANTHER" id="PTHR43046:SF12">
    <property type="entry name" value="GDP-MANNOSE MANNOSYL HYDROLASE"/>
    <property type="match status" value="1"/>
</dbReference>
<keyword evidence="9" id="KW-1185">Reference proteome</keyword>
<evidence type="ECO:0000313" key="9">
    <source>
        <dbReference type="Proteomes" id="UP000236520"/>
    </source>
</evidence>
<proteinExistence type="inferred from homology"/>
<dbReference type="Gene3D" id="3.90.79.10">
    <property type="entry name" value="Nucleoside Triphosphate Pyrophosphohydrolase"/>
    <property type="match status" value="1"/>
</dbReference>
<feature type="domain" description="Nudix hydrolase" evidence="6">
    <location>
        <begin position="24"/>
        <end position="154"/>
    </location>
</feature>
<name>A0A2J7YZE6_STRMQ</name>
<reference evidence="8 9" key="1">
    <citation type="submission" date="2015-09" db="EMBL/GenBank/DDBJ databases">
        <title>Genome sequence, genome mining and natural product profiling of a biocontrol bacterium Streptomyces malaysiensis F913.</title>
        <authorList>
            <person name="Xu Y."/>
            <person name="Wei J."/>
            <person name="Xie J."/>
            <person name="Li T."/>
            <person name="Zhou Z."/>
        </authorList>
    </citation>
    <scope>NUCLEOTIDE SEQUENCE [LARGE SCALE GENOMIC DNA]</scope>
    <source>
        <strain evidence="8 9">F913</strain>
    </source>
</reference>
<dbReference type="GO" id="GO:0016787">
    <property type="term" value="F:hydrolase activity"/>
    <property type="evidence" value="ECO:0007669"/>
    <property type="project" value="UniProtKB-KW"/>
</dbReference>
<dbReference type="PRINTS" id="PR00502">
    <property type="entry name" value="NUDIXFAMILY"/>
</dbReference>
<evidence type="ECO:0000256" key="4">
    <source>
        <dbReference type="ARBA" id="ARBA00022842"/>
    </source>
</evidence>
<dbReference type="Proteomes" id="UP000536624">
    <property type="component" value="Unassembled WGS sequence"/>
</dbReference>
<dbReference type="InterPro" id="IPR015797">
    <property type="entry name" value="NUDIX_hydrolase-like_dom_sf"/>
</dbReference>
<keyword evidence="4" id="KW-0460">Magnesium</keyword>
<reference evidence="7 10" key="2">
    <citation type="submission" date="2020-02" db="EMBL/GenBank/DDBJ databases">
        <title>Streptomyces malaysiensis DSM14702 (JHCC583434, PFL_A843) Genome sequencing and assembly.</title>
        <authorList>
            <person name="Samborskyy M."/>
        </authorList>
    </citation>
    <scope>NUCLEOTIDE SEQUENCE [LARGE SCALE GENOMIC DNA]</scope>
    <source>
        <strain evidence="7 10">DSM 14702</strain>
    </source>
</reference>
<comment type="caution">
    <text evidence="8">The sequence shown here is derived from an EMBL/GenBank/DDBJ whole genome shotgun (WGS) entry which is preliminary data.</text>
</comment>
<sequence>MTTHPRPGTAEWDAYLAEGNAKQARKRVSADVLLRDAAGRLLVVKPTYKEAWDLPGGMAEANESPEDAARRELREELGLAVALRGLLCVDWVAPHGPWDDQLAFIFDGGTLSPGQISGLYPHDHELSACEFSPSDEALTMLPPRTRQRAAHALRALAEQRPVYLENGERSVP</sequence>
<dbReference type="Pfam" id="PF00293">
    <property type="entry name" value="NUDIX"/>
    <property type="match status" value="1"/>
</dbReference>
<dbReference type="EMBL" id="LJIW01000002">
    <property type="protein sequence ID" value="PNG93269.1"/>
    <property type="molecule type" value="Genomic_DNA"/>
</dbReference>
<evidence type="ECO:0000256" key="2">
    <source>
        <dbReference type="ARBA" id="ARBA00005582"/>
    </source>
</evidence>
<dbReference type="InterPro" id="IPR000086">
    <property type="entry name" value="NUDIX_hydrolase_dom"/>
</dbReference>
<evidence type="ECO:0000256" key="5">
    <source>
        <dbReference type="RuleBase" id="RU003476"/>
    </source>
</evidence>
<dbReference type="InterPro" id="IPR020084">
    <property type="entry name" value="NUDIX_hydrolase_CS"/>
</dbReference>
<dbReference type="AlphaFoldDB" id="A0A2J7YZE6"/>
<dbReference type="RefSeq" id="WP_102937432.1">
    <property type="nucleotide sequence ID" value="NZ_BAAAHF010000003.1"/>
</dbReference>
<dbReference type="CDD" id="cd18876">
    <property type="entry name" value="NUDIX_Hydrolase"/>
    <property type="match status" value="1"/>
</dbReference>
<comment type="similarity">
    <text evidence="2 5">Belongs to the Nudix hydrolase family.</text>
</comment>
<comment type="cofactor">
    <cofactor evidence="1">
        <name>Mg(2+)</name>
        <dbReference type="ChEBI" id="CHEBI:18420"/>
    </cofactor>
</comment>
<accession>A0A2J7YZE6</accession>
<evidence type="ECO:0000256" key="3">
    <source>
        <dbReference type="ARBA" id="ARBA00022801"/>
    </source>
</evidence>
<gene>
    <name evidence="7" type="ORF">SMALB_5843</name>
    <name evidence="8" type="ORF">SMF913_28734</name>
</gene>
<evidence type="ECO:0000313" key="7">
    <source>
        <dbReference type="EMBL" id="NIY67776.1"/>
    </source>
</evidence>
<dbReference type="PROSITE" id="PS00893">
    <property type="entry name" value="NUDIX_BOX"/>
    <property type="match status" value="1"/>
</dbReference>
<protein>
    <submittedName>
        <fullName evidence="7">NUDIX hydrolase</fullName>
    </submittedName>
</protein>
<organism evidence="8 9">
    <name type="scientific">Streptomyces malaysiensis</name>
    <dbReference type="NCBI Taxonomy" id="92644"/>
    <lineage>
        <taxon>Bacteria</taxon>
        <taxon>Bacillati</taxon>
        <taxon>Actinomycetota</taxon>
        <taxon>Actinomycetes</taxon>
        <taxon>Kitasatosporales</taxon>
        <taxon>Streptomycetaceae</taxon>
        <taxon>Streptomyces</taxon>
        <taxon>Streptomyces violaceusniger group</taxon>
    </lineage>
</organism>
<dbReference type="SUPFAM" id="SSF55811">
    <property type="entry name" value="Nudix"/>
    <property type="match status" value="1"/>
</dbReference>
<dbReference type="PANTHER" id="PTHR43046">
    <property type="entry name" value="GDP-MANNOSE MANNOSYL HYDROLASE"/>
    <property type="match status" value="1"/>
</dbReference>
<evidence type="ECO:0000259" key="6">
    <source>
        <dbReference type="PROSITE" id="PS51462"/>
    </source>
</evidence>
<dbReference type="PROSITE" id="PS51462">
    <property type="entry name" value="NUDIX"/>
    <property type="match status" value="1"/>
</dbReference>
<evidence type="ECO:0000313" key="8">
    <source>
        <dbReference type="EMBL" id="PNG93269.1"/>
    </source>
</evidence>